<comment type="pathway">
    <text evidence="8">Cofactor biosynthesis; adenosylcobalamin biosynthesis; cob(II)yrinate a,c-diamide from sirohydrochlorin (anaerobic route): step 10/10.</text>
</comment>
<comment type="caution">
    <text evidence="11">The sequence shown here is derived from an EMBL/GenBank/DDBJ whole genome shotgun (WGS) entry which is preliminary data.</text>
</comment>
<dbReference type="GO" id="GO:0042242">
    <property type="term" value="F:cobyrinic acid a,c-diamide synthase activity"/>
    <property type="evidence" value="ECO:0007669"/>
    <property type="project" value="UniProtKB-UniRule"/>
</dbReference>
<reference evidence="11" key="1">
    <citation type="journal article" date="2020" name="mSystems">
        <title>Genome- and Community-Level Interaction Insights into Carbon Utilization and Element Cycling Functions of Hydrothermarchaeota in Hydrothermal Sediment.</title>
        <authorList>
            <person name="Zhou Z."/>
            <person name="Liu Y."/>
            <person name="Xu W."/>
            <person name="Pan J."/>
            <person name="Luo Z.H."/>
            <person name="Li M."/>
        </authorList>
    </citation>
    <scope>NUCLEOTIDE SEQUENCE [LARGE SCALE GENOMIC DNA]</scope>
    <source>
        <strain evidence="11">HyVt-113</strain>
    </source>
</reference>
<keyword evidence="7 8" id="KW-0315">Glutamine amidotransferase</keyword>
<feature type="active site" description="Nucleophile" evidence="8">
    <location>
        <position position="330"/>
    </location>
</feature>
<keyword evidence="6 8" id="KW-0460">Magnesium</keyword>
<dbReference type="InterPro" id="IPR004484">
    <property type="entry name" value="CbiA/CobB_synth"/>
</dbReference>
<comment type="cofactor">
    <cofactor evidence="1 8">
        <name>Mg(2+)</name>
        <dbReference type="ChEBI" id="CHEBI:18420"/>
    </cofactor>
</comment>
<dbReference type="InterPro" id="IPR027417">
    <property type="entry name" value="P-loop_NTPase"/>
</dbReference>
<dbReference type="HAMAP" id="MF_00027">
    <property type="entry name" value="CobB_CbiA"/>
    <property type="match status" value="1"/>
</dbReference>
<feature type="site" description="Increases nucleophilicity of active site Cys" evidence="8">
    <location>
        <position position="434"/>
    </location>
</feature>
<dbReference type="GO" id="GO:0009236">
    <property type="term" value="P:cobalamin biosynthetic process"/>
    <property type="evidence" value="ECO:0007669"/>
    <property type="project" value="UniProtKB-UniRule"/>
</dbReference>
<keyword evidence="5 8" id="KW-0067">ATP-binding</keyword>
<dbReference type="Gene3D" id="3.40.50.880">
    <property type="match status" value="1"/>
</dbReference>
<feature type="domain" description="CobQ/CobB/MinD/ParA nucleotide binding" evidence="9">
    <location>
        <begin position="6"/>
        <end position="189"/>
    </location>
</feature>
<organism evidence="11">
    <name type="scientific">Desulfofervidus auxilii</name>
    <dbReference type="NCBI Taxonomy" id="1621989"/>
    <lineage>
        <taxon>Bacteria</taxon>
        <taxon>Pseudomonadati</taxon>
        <taxon>Thermodesulfobacteriota</taxon>
        <taxon>Candidatus Desulfofervidia</taxon>
        <taxon>Candidatus Desulfofervidales</taxon>
        <taxon>Candidatus Desulfofervidaceae</taxon>
        <taxon>Candidatus Desulfofervidus</taxon>
    </lineage>
</organism>
<dbReference type="SUPFAM" id="SSF52540">
    <property type="entry name" value="P-loop containing nucleoside triphosphate hydrolases"/>
    <property type="match status" value="1"/>
</dbReference>
<evidence type="ECO:0000259" key="10">
    <source>
        <dbReference type="Pfam" id="PF07685"/>
    </source>
</evidence>
<dbReference type="UniPathway" id="UPA00148">
    <property type="reaction ID" value="UER00231"/>
</dbReference>
<dbReference type="Pfam" id="PF07685">
    <property type="entry name" value="GATase_3"/>
    <property type="match status" value="1"/>
</dbReference>
<feature type="domain" description="CobB/CobQ-like glutamine amidotransferase" evidence="10">
    <location>
        <begin position="248"/>
        <end position="439"/>
    </location>
</feature>
<dbReference type="GO" id="GO:0005524">
    <property type="term" value="F:ATP binding"/>
    <property type="evidence" value="ECO:0007669"/>
    <property type="project" value="UniProtKB-UniRule"/>
</dbReference>
<dbReference type="PANTHER" id="PTHR43873:SF1">
    <property type="entry name" value="COBYRINATE A,C-DIAMIDE SYNTHASE"/>
    <property type="match status" value="1"/>
</dbReference>
<evidence type="ECO:0000256" key="7">
    <source>
        <dbReference type="ARBA" id="ARBA00022962"/>
    </source>
</evidence>
<comment type="similarity">
    <text evidence="8">Belongs to the CobB/CbiA family.</text>
</comment>
<dbReference type="PANTHER" id="PTHR43873">
    <property type="entry name" value="COBYRINATE A,C-DIAMIDE SYNTHASE"/>
    <property type="match status" value="1"/>
</dbReference>
<gene>
    <name evidence="11" type="primary">cobB</name>
    <name evidence="8" type="synonym">cbiA</name>
    <name evidence="11" type="ORF">ENF30_01595</name>
</gene>
<dbReference type="InterPro" id="IPR011698">
    <property type="entry name" value="GATase_3"/>
</dbReference>
<dbReference type="EMBL" id="DQWQ01000072">
    <property type="protein sequence ID" value="HDD35473.1"/>
    <property type="molecule type" value="Genomic_DNA"/>
</dbReference>
<comment type="miscellaneous">
    <text evidence="8">The a and c carboxylates of cobyrinate are activated for nucleophilic attack via formation of a phosphorylated intermediate by ATP. CbiA catalyzes first the amidation of the c-carboxylate, and then that of the a-carboxylate.</text>
</comment>
<comment type="domain">
    <text evidence="8">Comprises of two domains. The C-terminal domain contains the binding site for glutamine and catalyzes the hydrolysis of this substrate to glutamate and ammonia. The N-terminal domain is anticipated to bind ATP and cobyrinate and catalyzes the ultimate synthesis of the diamide product. The ammonia produced via the glutaminase domain is probably translocated to the adjacent domain via a molecular tunnel, where it reacts with an activated intermediate.</text>
</comment>
<dbReference type="CDD" id="cd05388">
    <property type="entry name" value="CobB_N"/>
    <property type="match status" value="1"/>
</dbReference>
<dbReference type="Pfam" id="PF01656">
    <property type="entry name" value="CbiA"/>
    <property type="match status" value="1"/>
</dbReference>
<dbReference type="AlphaFoldDB" id="A0A7V0IA06"/>
<dbReference type="InterPro" id="IPR002586">
    <property type="entry name" value="CobQ/CobB/MinD/ParA_Nub-bd_dom"/>
</dbReference>
<dbReference type="CDD" id="cd03130">
    <property type="entry name" value="GATase1_CobB"/>
    <property type="match status" value="1"/>
</dbReference>
<dbReference type="EC" id="6.3.5.11" evidence="8"/>
<proteinExistence type="inferred from homology"/>
<evidence type="ECO:0000259" key="9">
    <source>
        <dbReference type="Pfam" id="PF01656"/>
    </source>
</evidence>
<evidence type="ECO:0000256" key="3">
    <source>
        <dbReference type="ARBA" id="ARBA00022598"/>
    </source>
</evidence>
<evidence type="ECO:0000256" key="8">
    <source>
        <dbReference type="HAMAP-Rule" id="MF_00027"/>
    </source>
</evidence>
<dbReference type="PROSITE" id="PS51274">
    <property type="entry name" value="GATASE_COBBQ"/>
    <property type="match status" value="1"/>
</dbReference>
<dbReference type="NCBIfam" id="NF002204">
    <property type="entry name" value="PRK01077.1"/>
    <property type="match status" value="1"/>
</dbReference>
<comment type="function">
    <text evidence="8">Catalyzes the ATP-dependent amidation of the two carboxylate groups at positions a and c of cobyrinate, using either L-glutamine or ammonia as the nitrogen source.</text>
</comment>
<dbReference type="Gene3D" id="3.40.50.300">
    <property type="entry name" value="P-loop containing nucleotide triphosphate hydrolases"/>
    <property type="match status" value="2"/>
</dbReference>
<dbReference type="SUPFAM" id="SSF52317">
    <property type="entry name" value="Class I glutamine amidotransferase-like"/>
    <property type="match status" value="1"/>
</dbReference>
<dbReference type="InterPro" id="IPR029062">
    <property type="entry name" value="Class_I_gatase-like"/>
</dbReference>
<sequence>MSCPRVIIAGLGGDTGKTVISVGLCRVWFEQGKKVIPFKKGPDYIDMGWLTLGGGHPCYNLDLFFMNKSQVLLSFYLHTKKADIAVIEGNRGLYDGLDIKGTVSTAELAKLLKAPVILIVNCTKVTRTVAALVFGCQHFDSKVPIKGVILNNLARLRHENIIKESIKKYCNLPVLGAIPRLKHITFPGRHLGLVPPQEHPKAREAIQSAAEIVKKYLDLEKIFQIATKAPSFSFPVKEISQINKAQVKIGVIRDSAFHFYYPENLEALKRAGAEIVEFSAIDDKLPNDIDGLYIGGGFPETHADALAANVSLRRAIKEIAESGLPIYAECGGLMYLGEKIIWQEKTYPMVGIFPIVLGISKVPQGHGYTIVEVVSQNPFFKVGEVLKGHEFHYSYVSEWTKKEKHFAFSVKKGYGIDGKHDGLCYKNVLASYTHLHALGTEKWAESVVKQAFNYQLRKVH</sequence>
<keyword evidence="4 8" id="KW-0547">Nucleotide-binding</keyword>
<dbReference type="NCBIfam" id="TIGR00379">
    <property type="entry name" value="cobB"/>
    <property type="match status" value="1"/>
</dbReference>
<evidence type="ECO:0000256" key="2">
    <source>
        <dbReference type="ARBA" id="ARBA00022573"/>
    </source>
</evidence>
<evidence type="ECO:0000313" key="11">
    <source>
        <dbReference type="EMBL" id="HDD35473.1"/>
    </source>
</evidence>
<evidence type="ECO:0000256" key="6">
    <source>
        <dbReference type="ARBA" id="ARBA00022842"/>
    </source>
</evidence>
<keyword evidence="2 8" id="KW-0169">Cobalamin biosynthesis</keyword>
<comment type="catalytic activity">
    <reaction evidence="8">
        <text>cob(II)yrinate + 2 L-glutamine + 2 ATP + 2 H2O = cob(II)yrinate a,c diamide + 2 L-glutamate + 2 ADP + 2 phosphate + 2 H(+)</text>
        <dbReference type="Rhea" id="RHEA:26289"/>
        <dbReference type="ChEBI" id="CHEBI:15377"/>
        <dbReference type="ChEBI" id="CHEBI:15378"/>
        <dbReference type="ChEBI" id="CHEBI:29985"/>
        <dbReference type="ChEBI" id="CHEBI:30616"/>
        <dbReference type="ChEBI" id="CHEBI:43474"/>
        <dbReference type="ChEBI" id="CHEBI:58359"/>
        <dbReference type="ChEBI" id="CHEBI:58537"/>
        <dbReference type="ChEBI" id="CHEBI:58894"/>
        <dbReference type="ChEBI" id="CHEBI:456216"/>
        <dbReference type="EC" id="6.3.5.11"/>
    </reaction>
</comment>
<name>A0A7V0IA06_DESA2</name>
<evidence type="ECO:0000256" key="5">
    <source>
        <dbReference type="ARBA" id="ARBA00022840"/>
    </source>
</evidence>
<protein>
    <recommendedName>
        <fullName evidence="8">Cobyrinate a,c-diamide synthase</fullName>
        <ecNumber evidence="8">6.3.5.11</ecNumber>
    </recommendedName>
    <alternativeName>
        <fullName evidence="8">Cobyrinic acid a,c-diamide synthetase</fullName>
    </alternativeName>
</protein>
<keyword evidence="3 8" id="KW-0436">Ligase</keyword>
<evidence type="ECO:0000256" key="4">
    <source>
        <dbReference type="ARBA" id="ARBA00022741"/>
    </source>
</evidence>
<accession>A0A7V0IA06</accession>
<dbReference type="Proteomes" id="UP000885706">
    <property type="component" value="Unassembled WGS sequence"/>
</dbReference>
<evidence type="ECO:0000256" key="1">
    <source>
        <dbReference type="ARBA" id="ARBA00001946"/>
    </source>
</evidence>